<evidence type="ECO:0000256" key="2">
    <source>
        <dbReference type="ARBA" id="ARBA00004613"/>
    </source>
</evidence>
<evidence type="ECO:0000256" key="1">
    <source>
        <dbReference type="ARBA" id="ARBA00004589"/>
    </source>
</evidence>
<dbReference type="PANTHER" id="PTHR46411:SF2">
    <property type="entry name" value="AAA+ ATPASE DOMAIN-CONTAINING PROTEIN"/>
    <property type="match status" value="1"/>
</dbReference>
<keyword evidence="7 9" id="KW-1015">Disulfide bond</keyword>
<dbReference type="InterPro" id="IPR027417">
    <property type="entry name" value="P-loop_NTPase"/>
</dbReference>
<dbReference type="PROSITE" id="PS52012">
    <property type="entry name" value="CFEM"/>
    <property type="match status" value="1"/>
</dbReference>
<dbReference type="Gene3D" id="3.40.50.300">
    <property type="entry name" value="P-loop containing nucleotide triphosphate hydrolases"/>
    <property type="match status" value="1"/>
</dbReference>
<feature type="compositionally biased region" description="Basic and acidic residues" evidence="10">
    <location>
        <begin position="130"/>
        <end position="147"/>
    </location>
</feature>
<dbReference type="Pfam" id="PF20684">
    <property type="entry name" value="Fung_rhodopsin"/>
    <property type="match status" value="1"/>
</dbReference>
<dbReference type="SMART" id="SM00382">
    <property type="entry name" value="AAA"/>
    <property type="match status" value="1"/>
</dbReference>
<evidence type="ECO:0000256" key="9">
    <source>
        <dbReference type="PROSITE-ProRule" id="PRU01356"/>
    </source>
</evidence>
<feature type="transmembrane region" description="Helical" evidence="11">
    <location>
        <begin position="1135"/>
        <end position="1158"/>
    </location>
</feature>
<keyword evidence="11" id="KW-0472">Membrane</keyword>
<evidence type="ECO:0000256" key="11">
    <source>
        <dbReference type="SAM" id="Phobius"/>
    </source>
</evidence>
<dbReference type="GO" id="GO:0016887">
    <property type="term" value="F:ATP hydrolysis activity"/>
    <property type="evidence" value="ECO:0007669"/>
    <property type="project" value="InterPro"/>
</dbReference>
<gene>
    <name evidence="13" type="ORF">N8I77_001795</name>
</gene>
<evidence type="ECO:0000259" key="12">
    <source>
        <dbReference type="PROSITE" id="PS52012"/>
    </source>
</evidence>
<evidence type="ECO:0000313" key="13">
    <source>
        <dbReference type="EMBL" id="KAK2615016.1"/>
    </source>
</evidence>
<dbReference type="GO" id="GO:0005524">
    <property type="term" value="F:ATP binding"/>
    <property type="evidence" value="ECO:0007669"/>
    <property type="project" value="InterPro"/>
</dbReference>
<evidence type="ECO:0000256" key="10">
    <source>
        <dbReference type="SAM" id="MobiDB-lite"/>
    </source>
</evidence>
<dbReference type="Pfam" id="PF05730">
    <property type="entry name" value="CFEM"/>
    <property type="match status" value="1"/>
</dbReference>
<keyword evidence="5" id="KW-0336">GPI-anchor</keyword>
<accession>A0AAD9WAI5</accession>
<comment type="caution">
    <text evidence="13">The sequence shown here is derived from an EMBL/GenBank/DDBJ whole genome shotgun (WGS) entry which is preliminary data.</text>
</comment>
<feature type="transmembrane region" description="Helical" evidence="11">
    <location>
        <begin position="1067"/>
        <end position="1089"/>
    </location>
</feature>
<evidence type="ECO:0000313" key="14">
    <source>
        <dbReference type="Proteomes" id="UP001265746"/>
    </source>
</evidence>
<name>A0AAD9WAI5_PHOAM</name>
<feature type="transmembrane region" description="Helical" evidence="11">
    <location>
        <begin position="907"/>
        <end position="927"/>
    </location>
</feature>
<dbReference type="SUPFAM" id="SSF52540">
    <property type="entry name" value="P-loop containing nucleoside triphosphate hydrolases"/>
    <property type="match status" value="1"/>
</dbReference>
<keyword evidence="5" id="KW-0325">Glycoprotein</keyword>
<dbReference type="InterPro" id="IPR049326">
    <property type="entry name" value="Rhodopsin_dom_fungi"/>
</dbReference>
<keyword evidence="11" id="KW-0812">Transmembrane</keyword>
<feature type="transmembrane region" description="Helical" evidence="11">
    <location>
        <begin position="1021"/>
        <end position="1047"/>
    </location>
</feature>
<feature type="disulfide bond" evidence="9">
    <location>
        <begin position="863"/>
        <end position="896"/>
    </location>
</feature>
<feature type="compositionally biased region" description="Low complexity" evidence="10">
    <location>
        <begin position="65"/>
        <end position="74"/>
    </location>
</feature>
<comment type="similarity">
    <text evidence="3">Belongs to the RBT5 family.</text>
</comment>
<evidence type="ECO:0000256" key="8">
    <source>
        <dbReference type="ARBA" id="ARBA00023288"/>
    </source>
</evidence>
<organism evidence="13 14">
    <name type="scientific">Phomopsis amygdali</name>
    <name type="common">Fusicoccum amygdali</name>
    <dbReference type="NCBI Taxonomy" id="1214568"/>
    <lineage>
        <taxon>Eukaryota</taxon>
        <taxon>Fungi</taxon>
        <taxon>Dikarya</taxon>
        <taxon>Ascomycota</taxon>
        <taxon>Pezizomycotina</taxon>
        <taxon>Sordariomycetes</taxon>
        <taxon>Sordariomycetidae</taxon>
        <taxon>Diaporthales</taxon>
        <taxon>Diaporthaceae</taxon>
        <taxon>Diaporthe</taxon>
    </lineage>
</organism>
<feature type="region of interest" description="Disordered" evidence="10">
    <location>
        <begin position="1204"/>
        <end position="1245"/>
    </location>
</feature>
<keyword evidence="6" id="KW-0732">Signal</keyword>
<feature type="transmembrane region" description="Helical" evidence="11">
    <location>
        <begin position="989"/>
        <end position="1009"/>
    </location>
</feature>
<dbReference type="PANTHER" id="PTHR46411">
    <property type="entry name" value="FAMILY ATPASE, PUTATIVE-RELATED"/>
    <property type="match status" value="1"/>
</dbReference>
<dbReference type="InterPro" id="IPR054289">
    <property type="entry name" value="DUF7025"/>
</dbReference>
<dbReference type="InterPro" id="IPR003593">
    <property type="entry name" value="AAA+_ATPase"/>
</dbReference>
<feature type="transmembrane region" description="Helical" evidence="11">
    <location>
        <begin position="939"/>
        <end position="960"/>
    </location>
</feature>
<feature type="domain" description="CFEM" evidence="12">
    <location>
        <begin position="811"/>
        <end position="923"/>
    </location>
</feature>
<dbReference type="EMBL" id="JAUJFL010000001">
    <property type="protein sequence ID" value="KAK2615016.1"/>
    <property type="molecule type" value="Genomic_DNA"/>
</dbReference>
<dbReference type="InterPro" id="IPR008427">
    <property type="entry name" value="Extracellular_membr_CFEM_dom"/>
</dbReference>
<dbReference type="GO" id="GO:0005576">
    <property type="term" value="C:extracellular region"/>
    <property type="evidence" value="ECO:0007669"/>
    <property type="project" value="UniProtKB-SubCell"/>
</dbReference>
<feature type="region of interest" description="Disordered" evidence="10">
    <location>
        <begin position="118"/>
        <end position="147"/>
    </location>
</feature>
<evidence type="ECO:0000256" key="3">
    <source>
        <dbReference type="ARBA" id="ARBA00010031"/>
    </source>
</evidence>
<comment type="caution">
    <text evidence="9">Lacks conserved residue(s) required for the propagation of feature annotation.</text>
</comment>
<keyword evidence="4" id="KW-0964">Secreted</keyword>
<keyword evidence="8" id="KW-0449">Lipoprotein</keyword>
<feature type="transmembrane region" description="Helical" evidence="11">
    <location>
        <begin position="1101"/>
        <end position="1123"/>
    </location>
</feature>
<dbReference type="Proteomes" id="UP001265746">
    <property type="component" value="Unassembled WGS sequence"/>
</dbReference>
<dbReference type="CDD" id="cd19481">
    <property type="entry name" value="RecA-like_protease"/>
    <property type="match status" value="1"/>
</dbReference>
<sequence length="1245" mass="140671">MAFARGLSLTYHCLKQVKLRLPALDPTKDLPSLKGPHQQRHQQLPTSLAAPSIQTTTSNLIPMPSSSSTSTHSSDMADDKKAAAAVATDATVSKRPNRSFSRRATSKLKSIFCLPNESKASLPSSDEADQDQKNKDEKPEDQTMKTEFKHLDRKFDDEDQPYFVERKKEDIEKAEKKDWWQLFAFCIVRRYDSDGDLDETYLYVNPQPLRQLLKDVIGNYPADPIDVDDVQIQAPYHSLFHYRKELEEVGIARFTENGDTHSLEQLKLLLGWIKTTFELEISAYERCMSSDLKAIAYDKLWTMFMPGTIVYAQVQKQHRAFRVVDYWYDDDDEENPGLNLKSNFVDYDGEKLGVRRLDLFIPKYGGTREIRDQEVKPLGLMEDTDEIKEKMIARGRKFEKYAVGQNFLQYTGLGLKRDPQCPRNYIKFDATGRVMIDVKTYHRLDANDSIWVVGFGKDHEEGKLTEEDCLLANPMCRGYSMNAKKFLELSVDNLTEIEWNTSCFEDLVLDASTKKTVQALVSTHSKKPESSDGKNQDGFDDIVKGKGKGLVCVLHGPPGVGKTLTAECVAEYVQRPLFMVSSGDLGVTSEQLDVQLTEIMDMTSTWRAVLLIDEADVFLEQRALHDLHRNAMVSVFLRVLEYYAGILFLTTNRVSTFDDAFKSRIHIPIRYTDLDLTSRLKIWQNFCKKVPGGVEISQKEYETLAEHELNGRQIKNVIKAAESLAAFDKVKLDFKQLQQVTKIQARFEKDLESFGDIDYTAPGSAKKHAQTAIRTQCDGVFPIPVLAMVHLGNIDSEGIYRTMKFTLLLGVSFTTLFWTCWAQTNQTAFLDAFAHVPVCAQQCILSKIPESACKTFSNATCICTNQRLKDQTQECLETACSVSDILTVGRVQADACDSPLRSMKAQLMAPLAIELLGIPAVLLRLFSRWRYTAGYEIDDWIMVACLPIFIVFEVIGHISGQLGFGVDVWMVEPSVFSYALKLFYVDESFYLAVLILTKISMLFFYLRIFPQRKFRWACYGVMGWVAGSGVIFIFMQIFQCVPVPFVWEGWLGTFGQHRCLDVQALTYTAAGFSILQDLVILVMPLPLLWNLHTGLRQRVDIGIMFSLGFFILLTSCIRLGFLVKFASTYNPSWDYAGPLIWSGLECGVSMIVTSLPAIRTLMTRRKSSLAGSTAVKRSDYASEGSSRWGSRAKKSTNWSLFTTKAGTQVQNESEVELGDKVRSPESLKMDAGSVAGVGQRQSSFE</sequence>
<keyword evidence="14" id="KW-1185">Reference proteome</keyword>
<keyword evidence="11" id="KW-1133">Transmembrane helix</keyword>
<feature type="compositionally biased region" description="Basic and acidic residues" evidence="10">
    <location>
        <begin position="1217"/>
        <end position="1228"/>
    </location>
</feature>
<proteinExistence type="inferred from homology"/>
<dbReference type="Pfam" id="PF22942">
    <property type="entry name" value="DUF7025"/>
    <property type="match status" value="1"/>
</dbReference>
<evidence type="ECO:0000256" key="7">
    <source>
        <dbReference type="ARBA" id="ARBA00023157"/>
    </source>
</evidence>
<feature type="region of interest" description="Disordered" evidence="10">
    <location>
        <begin position="28"/>
        <end position="82"/>
    </location>
</feature>
<evidence type="ECO:0000256" key="4">
    <source>
        <dbReference type="ARBA" id="ARBA00022525"/>
    </source>
</evidence>
<protein>
    <recommendedName>
        <fullName evidence="12">CFEM domain-containing protein</fullName>
    </recommendedName>
</protein>
<evidence type="ECO:0000256" key="5">
    <source>
        <dbReference type="ARBA" id="ARBA00022622"/>
    </source>
</evidence>
<dbReference type="InterPro" id="IPR003959">
    <property type="entry name" value="ATPase_AAA_core"/>
</dbReference>
<comment type="subcellular location">
    <subcellularLocation>
        <location evidence="1">Membrane</location>
        <topology evidence="1">Lipid-anchor</topology>
        <topology evidence="1">GPI-anchor</topology>
    </subcellularLocation>
    <subcellularLocation>
        <location evidence="2">Secreted</location>
    </subcellularLocation>
</comment>
<dbReference type="AlphaFoldDB" id="A0AAD9WAI5"/>
<dbReference type="Pfam" id="PF00004">
    <property type="entry name" value="AAA"/>
    <property type="match status" value="1"/>
</dbReference>
<reference evidence="13" key="1">
    <citation type="submission" date="2023-06" db="EMBL/GenBank/DDBJ databases">
        <authorList>
            <person name="Noh H."/>
        </authorList>
    </citation>
    <scope>NUCLEOTIDE SEQUENCE</scope>
    <source>
        <strain evidence="13">DUCC20226</strain>
    </source>
</reference>
<dbReference type="GO" id="GO:0098552">
    <property type="term" value="C:side of membrane"/>
    <property type="evidence" value="ECO:0007669"/>
    <property type="project" value="UniProtKB-KW"/>
</dbReference>
<evidence type="ECO:0000256" key="6">
    <source>
        <dbReference type="ARBA" id="ARBA00022729"/>
    </source>
</evidence>